<feature type="transmembrane region" description="Helical" evidence="1">
    <location>
        <begin position="449"/>
        <end position="467"/>
    </location>
</feature>
<feature type="transmembrane region" description="Helical" evidence="1">
    <location>
        <begin position="293"/>
        <end position="312"/>
    </location>
</feature>
<dbReference type="EMBL" id="CP136925">
    <property type="protein sequence ID" value="WXA14363.1"/>
    <property type="molecule type" value="Genomic_DNA"/>
</dbReference>
<feature type="transmembrane region" description="Helical" evidence="1">
    <location>
        <begin position="161"/>
        <end position="186"/>
    </location>
</feature>
<evidence type="ECO:0000313" key="4">
    <source>
        <dbReference type="EMBL" id="WXA14363.1"/>
    </source>
</evidence>
<gene>
    <name evidence="4" type="ORF">R3L15_05655</name>
    <name evidence="3" type="ORF">R3L16_01745</name>
</gene>
<keyword evidence="1" id="KW-1133">Transmembrane helix</keyword>
<evidence type="ECO:0000313" key="3">
    <source>
        <dbReference type="EMBL" id="WXA03214.1"/>
    </source>
</evidence>
<dbReference type="Pfam" id="PF26626">
    <property type="entry name" value="DUF8201"/>
    <property type="match status" value="1"/>
</dbReference>
<feature type="transmembrane region" description="Helical" evidence="1">
    <location>
        <begin position="401"/>
        <end position="419"/>
    </location>
</feature>
<feature type="transmembrane region" description="Helical" evidence="1">
    <location>
        <begin position="34"/>
        <end position="53"/>
    </location>
</feature>
<feature type="transmembrane region" description="Helical" evidence="1">
    <location>
        <begin position="201"/>
        <end position="220"/>
    </location>
</feature>
<protein>
    <recommendedName>
        <fullName evidence="2">DUF8201 domain-containing protein</fullName>
    </recommendedName>
</protein>
<dbReference type="Proteomes" id="UP001368318">
    <property type="component" value="Chromosome"/>
</dbReference>
<sequence length="562" mass="63961">MLLILLSYCYTLVILGIVGIGVNKLLGIQKSHPIQTIAHGIFGVILFGLFWTIVSSLNIRFHLTLISIVILLAIKYKQEVITLYQNAFTSFFQLNTIFKVLFLITIILVILKCSGPPTLPDNESYYIQSIKWFTNYGMVTGLINLHPFLGQASGWHALQSIFGFGFVTNNLNDLNGLLLILINLFALEKLNLYVNNQNKRYYNLVVGLWPITNVVGFMFIASPSTDLPIYTLGVLLLYLALFFEDLPSIDVLKSIWILTATLWLIKATTFWFIIIPLILTIKFRPHTKKIIKFALVLLIVTTSILIVKNIIITGNPIYPLTTIKTLKTSWALPTSVEGYLFQYLKSYGYGLTPNTYNTSNSLQHIIHWLTNNGIDSILNLMALTTFLLTPLVYRKLKQKQALSLIYIVAVVQLFTLLITSPQLRFYLGFVLFFTCLLAAKLFKHKKAIITLLVVSIIFTSLSMLPVTKQLPIPNSLKNISWRTIIIPHENTNENQITYKKIKEGNTVFYSPATSDFFWGTHNAPLPALNKQQLDYFKKYFKTIPQQRTNNLKDGFISKKIIP</sequence>
<keyword evidence="1" id="KW-0472">Membrane</keyword>
<reference evidence="4 5" key="1">
    <citation type="submission" date="2023-10" db="EMBL/GenBank/DDBJ databases">
        <title>Culture-based analysis of two novel bacteria associated with mangrove crab gills.</title>
        <authorList>
            <person name="Yang X."/>
            <person name="Garuglieri E."/>
            <person name="Van Goethem M.W."/>
            <person name="Fusi M."/>
            <person name="Marasco R."/>
            <person name="Daffonchio D.G."/>
        </authorList>
    </citation>
    <scope>NUCLEOTIDE SEQUENCE</scope>
    <source>
        <strain evidence="4">UG2-1</strain>
        <strain evidence="3">UG2-2</strain>
        <strain evidence="5">UG2_2</strain>
    </source>
</reference>
<feature type="transmembrane region" description="Helical" evidence="1">
    <location>
        <begin position="5"/>
        <end position="22"/>
    </location>
</feature>
<organism evidence="4">
    <name type="scientific">Mangrovimonas cancribranchiae</name>
    <dbReference type="NCBI Taxonomy" id="3080055"/>
    <lineage>
        <taxon>Bacteria</taxon>
        <taxon>Pseudomonadati</taxon>
        <taxon>Bacteroidota</taxon>
        <taxon>Flavobacteriia</taxon>
        <taxon>Flavobacteriales</taxon>
        <taxon>Flavobacteriaceae</taxon>
        <taxon>Mangrovimonas</taxon>
    </lineage>
</organism>
<evidence type="ECO:0000313" key="5">
    <source>
        <dbReference type="Proteomes" id="UP001368318"/>
    </source>
</evidence>
<proteinExistence type="predicted"/>
<feature type="transmembrane region" description="Helical" evidence="1">
    <location>
        <begin position="59"/>
        <end position="76"/>
    </location>
</feature>
<dbReference type="AlphaFoldDB" id="A0AAU6PAL3"/>
<accession>A0AAU6PAL3</accession>
<dbReference type="NCBIfam" id="NF047510">
    <property type="entry name" value="LIC_10190_fam"/>
    <property type="match status" value="1"/>
</dbReference>
<name>A0AAU6PAL3_9FLAO</name>
<dbReference type="RefSeq" id="WP_338733775.1">
    <property type="nucleotide sequence ID" value="NZ_CP136924.1"/>
</dbReference>
<feature type="transmembrane region" description="Helical" evidence="1">
    <location>
        <begin position="130"/>
        <end position="149"/>
    </location>
</feature>
<evidence type="ECO:0000259" key="2">
    <source>
        <dbReference type="Pfam" id="PF26626"/>
    </source>
</evidence>
<feature type="transmembrane region" description="Helical" evidence="1">
    <location>
        <begin position="255"/>
        <end position="281"/>
    </location>
</feature>
<evidence type="ECO:0000256" key="1">
    <source>
        <dbReference type="SAM" id="Phobius"/>
    </source>
</evidence>
<feature type="transmembrane region" description="Helical" evidence="1">
    <location>
        <begin position="377"/>
        <end position="394"/>
    </location>
</feature>
<keyword evidence="1" id="KW-0812">Transmembrane</keyword>
<dbReference type="InterPro" id="IPR058065">
    <property type="entry name" value="LIC_10190-like"/>
</dbReference>
<feature type="domain" description="DUF8201" evidence="2">
    <location>
        <begin position="1"/>
        <end position="431"/>
    </location>
</feature>
<feature type="transmembrane region" description="Helical" evidence="1">
    <location>
        <begin position="88"/>
        <end position="110"/>
    </location>
</feature>
<dbReference type="InterPro" id="IPR058514">
    <property type="entry name" value="DUF8201"/>
</dbReference>
<keyword evidence="5" id="KW-1185">Reference proteome</keyword>
<feature type="transmembrane region" description="Helical" evidence="1">
    <location>
        <begin position="425"/>
        <end position="442"/>
    </location>
</feature>
<dbReference type="EMBL" id="CP136924">
    <property type="protein sequence ID" value="WXA03214.1"/>
    <property type="molecule type" value="Genomic_DNA"/>
</dbReference>
<dbReference type="KEGG" id="mcaa:R3L15_05655"/>